<dbReference type="InterPro" id="IPR011032">
    <property type="entry name" value="GroES-like_sf"/>
</dbReference>
<dbReference type="PANTHER" id="PTHR44154">
    <property type="entry name" value="QUINONE OXIDOREDUCTASE"/>
    <property type="match status" value="1"/>
</dbReference>
<accession>A0ABW2ZEJ0</accession>
<dbReference type="SMART" id="SM00829">
    <property type="entry name" value="PKS_ER"/>
    <property type="match status" value="1"/>
</dbReference>
<dbReference type="Pfam" id="PF13602">
    <property type="entry name" value="ADH_zinc_N_2"/>
    <property type="match status" value="1"/>
</dbReference>
<dbReference type="SUPFAM" id="SSF51735">
    <property type="entry name" value="NAD(P)-binding Rossmann-fold domains"/>
    <property type="match status" value="1"/>
</dbReference>
<reference evidence="4" key="1">
    <citation type="journal article" date="2019" name="Int. J. Syst. Evol. Microbiol.">
        <title>The Global Catalogue of Microorganisms (GCM) 10K type strain sequencing project: providing services to taxonomists for standard genome sequencing and annotation.</title>
        <authorList>
            <consortium name="The Broad Institute Genomics Platform"/>
            <consortium name="The Broad Institute Genome Sequencing Center for Infectious Disease"/>
            <person name="Wu L."/>
            <person name="Ma J."/>
        </authorList>
    </citation>
    <scope>NUCLEOTIDE SEQUENCE [LARGE SCALE GENOMIC DNA]</scope>
    <source>
        <strain evidence="4">CCUG 60742</strain>
    </source>
</reference>
<keyword evidence="1" id="KW-0521">NADP</keyword>
<dbReference type="EC" id="1.-.-.-" evidence="3"/>
<gene>
    <name evidence="3" type="ORF">ACFQZI_07085</name>
</gene>
<sequence length="314" mass="33263">MENNQKKIYRAVRYDKFGGTDVLYIKEEILNAPKAGEVKINVRAASINPGESAIREGKMEKMFPSAFPSGQGSDFAGVVAEAGEGVKDFKPGDEVIGFSNDRNSQADTVIVSRDQLTFKPHSVPWEQAGSLFVVGGTAYAAVRSVTLKKGDILVLSAAAGGVGSVIVQLAKQIGVRVIGLAGKANHDWLKAQGAIPVEHGEGAEQGIIAALDGKKADALIDCFGSGYVELGIKLGIEPDRINTVIDFEAAKRFGTKTEGLSSASTAGVLTELAKMMAAGKLEIPVARTYPLTEVKAAYNELEKRHTHGKIVLIP</sequence>
<protein>
    <submittedName>
        <fullName evidence="3">NADP-dependent oxidoreductase</fullName>
        <ecNumber evidence="3">1.-.-.-</ecNumber>
    </submittedName>
</protein>
<dbReference type="GO" id="GO:0016491">
    <property type="term" value="F:oxidoreductase activity"/>
    <property type="evidence" value="ECO:0007669"/>
    <property type="project" value="UniProtKB-KW"/>
</dbReference>
<dbReference type="InterPro" id="IPR051603">
    <property type="entry name" value="Zinc-ADH_QOR/CCCR"/>
</dbReference>
<dbReference type="Gene3D" id="3.40.50.720">
    <property type="entry name" value="NAD(P)-binding Rossmann-like Domain"/>
    <property type="match status" value="1"/>
</dbReference>
<dbReference type="Pfam" id="PF08240">
    <property type="entry name" value="ADH_N"/>
    <property type="match status" value="1"/>
</dbReference>
<dbReference type="PANTHER" id="PTHR44154:SF1">
    <property type="entry name" value="QUINONE OXIDOREDUCTASE"/>
    <property type="match status" value="1"/>
</dbReference>
<dbReference type="InterPro" id="IPR013154">
    <property type="entry name" value="ADH-like_N"/>
</dbReference>
<evidence type="ECO:0000313" key="4">
    <source>
        <dbReference type="Proteomes" id="UP001597073"/>
    </source>
</evidence>
<dbReference type="Gene3D" id="3.90.180.10">
    <property type="entry name" value="Medium-chain alcohol dehydrogenases, catalytic domain"/>
    <property type="match status" value="1"/>
</dbReference>
<evidence type="ECO:0000313" key="3">
    <source>
        <dbReference type="EMBL" id="MFD0764612.1"/>
    </source>
</evidence>
<evidence type="ECO:0000259" key="2">
    <source>
        <dbReference type="SMART" id="SM00829"/>
    </source>
</evidence>
<feature type="domain" description="Enoyl reductase (ER)" evidence="2">
    <location>
        <begin position="18"/>
        <end position="312"/>
    </location>
</feature>
<proteinExistence type="predicted"/>
<keyword evidence="3" id="KW-0560">Oxidoreductase</keyword>
<name>A0ABW2ZEJ0_9SPHI</name>
<dbReference type="CDD" id="cd05289">
    <property type="entry name" value="MDR_like_2"/>
    <property type="match status" value="1"/>
</dbReference>
<keyword evidence="4" id="KW-1185">Reference proteome</keyword>
<dbReference type="Proteomes" id="UP001597073">
    <property type="component" value="Unassembled WGS sequence"/>
</dbReference>
<evidence type="ECO:0000256" key="1">
    <source>
        <dbReference type="ARBA" id="ARBA00022857"/>
    </source>
</evidence>
<dbReference type="EMBL" id="JBHTIA010000003">
    <property type="protein sequence ID" value="MFD0764612.1"/>
    <property type="molecule type" value="Genomic_DNA"/>
</dbReference>
<dbReference type="InterPro" id="IPR020843">
    <property type="entry name" value="ER"/>
</dbReference>
<organism evidence="3 4">
    <name type="scientific">Mucilaginibacter lutimaris</name>
    <dbReference type="NCBI Taxonomy" id="931629"/>
    <lineage>
        <taxon>Bacteria</taxon>
        <taxon>Pseudomonadati</taxon>
        <taxon>Bacteroidota</taxon>
        <taxon>Sphingobacteriia</taxon>
        <taxon>Sphingobacteriales</taxon>
        <taxon>Sphingobacteriaceae</taxon>
        <taxon>Mucilaginibacter</taxon>
    </lineage>
</organism>
<dbReference type="SUPFAM" id="SSF50129">
    <property type="entry name" value="GroES-like"/>
    <property type="match status" value="1"/>
</dbReference>
<comment type="caution">
    <text evidence="3">The sequence shown here is derived from an EMBL/GenBank/DDBJ whole genome shotgun (WGS) entry which is preliminary data.</text>
</comment>
<dbReference type="InterPro" id="IPR036291">
    <property type="entry name" value="NAD(P)-bd_dom_sf"/>
</dbReference>
<dbReference type="RefSeq" id="WP_377140334.1">
    <property type="nucleotide sequence ID" value="NZ_JBHTIA010000003.1"/>
</dbReference>